<dbReference type="GO" id="GO:0004175">
    <property type="term" value="F:endopeptidase activity"/>
    <property type="evidence" value="ECO:0007669"/>
    <property type="project" value="UniProtKB-ARBA"/>
</dbReference>
<feature type="region of interest" description="Disordered" evidence="1">
    <location>
        <begin position="312"/>
        <end position="334"/>
    </location>
</feature>
<proteinExistence type="predicted"/>
<evidence type="ECO:0000313" key="5">
    <source>
        <dbReference type="Proteomes" id="UP001597092"/>
    </source>
</evidence>
<feature type="transmembrane region" description="Helical" evidence="2">
    <location>
        <begin position="104"/>
        <end position="128"/>
    </location>
</feature>
<protein>
    <submittedName>
        <fullName evidence="4">CPBP family intramembrane glutamic endopeptidase</fullName>
        <ecNumber evidence="4">3.4.-.-</ecNumber>
    </submittedName>
</protein>
<dbReference type="AlphaFoldDB" id="A0ABD6DSF3"/>
<dbReference type="EC" id="3.4.-.-" evidence="4"/>
<feature type="region of interest" description="Disordered" evidence="1">
    <location>
        <begin position="1"/>
        <end position="35"/>
    </location>
</feature>
<feature type="transmembrane region" description="Helical" evidence="2">
    <location>
        <begin position="248"/>
        <end position="268"/>
    </location>
</feature>
<evidence type="ECO:0000256" key="1">
    <source>
        <dbReference type="SAM" id="MobiDB-lite"/>
    </source>
</evidence>
<reference evidence="4 5" key="1">
    <citation type="journal article" date="2019" name="Int. J. Syst. Evol. Microbiol.">
        <title>The Global Catalogue of Microorganisms (GCM) 10K type strain sequencing project: providing services to taxonomists for standard genome sequencing and annotation.</title>
        <authorList>
            <consortium name="The Broad Institute Genomics Platform"/>
            <consortium name="The Broad Institute Genome Sequencing Center for Infectious Disease"/>
            <person name="Wu L."/>
            <person name="Ma J."/>
        </authorList>
    </citation>
    <scope>NUCLEOTIDE SEQUENCE [LARGE SCALE GENOMIC DNA]</scope>
    <source>
        <strain evidence="4 5">CGMCC 1.10387</strain>
    </source>
</reference>
<dbReference type="Proteomes" id="UP001597092">
    <property type="component" value="Unassembled WGS sequence"/>
</dbReference>
<dbReference type="InterPro" id="IPR003675">
    <property type="entry name" value="Rce1/LyrA-like_dom"/>
</dbReference>
<dbReference type="RefSeq" id="WP_256306955.1">
    <property type="nucleotide sequence ID" value="NZ_JANHAW010000001.1"/>
</dbReference>
<feature type="transmembrane region" description="Helical" evidence="2">
    <location>
        <begin position="148"/>
        <end position="170"/>
    </location>
</feature>
<gene>
    <name evidence="4" type="ORF">ACFSAS_05735</name>
</gene>
<accession>A0ABD6DSF3</accession>
<organism evidence="4 5">
    <name type="scientific">Halobellus litoreus</name>
    <dbReference type="NCBI Taxonomy" id="755310"/>
    <lineage>
        <taxon>Archaea</taxon>
        <taxon>Methanobacteriati</taxon>
        <taxon>Methanobacteriota</taxon>
        <taxon>Stenosarchaea group</taxon>
        <taxon>Halobacteria</taxon>
        <taxon>Halobacteriales</taxon>
        <taxon>Haloferacaceae</taxon>
        <taxon>Halobellus</taxon>
    </lineage>
</organism>
<keyword evidence="2" id="KW-0472">Membrane</keyword>
<sequence length="334" mass="33910">MVPSRDATDSSAADARTAAATDSDGRPSATVADRDGDVDAPRLRQFLGTLVLLALGFVAAVRLANVRMVALAPLYMFTPSVAAAVTVFTTGVSRREVGVRIGRLRWHVAAVVTVLALVAVALGIALAVPGISFDGSADPTPGLPLPSGALGVLALLALTVGAGVTVNAVFALGEELGWRGYLLWELAPLGFWRASGLIGVLWGLWHAPVILDGYNYPSFPLVGVAAMTAATVAFSPLYTYFVLRARSVLAAGLFHGVFNAAGGTILVYTATSDPILGELVANSVGLAGVVAFALATGLVVVVGAPSLGRDALTGGPPNPAGGGTSKESVVDERG</sequence>
<dbReference type="PANTHER" id="PTHR35797">
    <property type="entry name" value="PROTEASE-RELATED"/>
    <property type="match status" value="1"/>
</dbReference>
<evidence type="ECO:0000313" key="4">
    <source>
        <dbReference type="EMBL" id="MFD1685111.1"/>
    </source>
</evidence>
<feature type="compositionally biased region" description="Low complexity" evidence="1">
    <location>
        <begin position="9"/>
        <end position="22"/>
    </location>
</feature>
<feature type="transmembrane region" description="Helical" evidence="2">
    <location>
        <begin position="280"/>
        <end position="302"/>
    </location>
</feature>
<name>A0ABD6DSF3_9EURY</name>
<evidence type="ECO:0000256" key="2">
    <source>
        <dbReference type="SAM" id="Phobius"/>
    </source>
</evidence>
<feature type="transmembrane region" description="Helical" evidence="2">
    <location>
        <begin position="70"/>
        <end position="92"/>
    </location>
</feature>
<comment type="caution">
    <text evidence="4">The sequence shown here is derived from an EMBL/GenBank/DDBJ whole genome shotgun (WGS) entry which is preliminary data.</text>
</comment>
<feature type="transmembrane region" description="Helical" evidence="2">
    <location>
        <begin position="46"/>
        <end position="64"/>
    </location>
</feature>
<evidence type="ECO:0000259" key="3">
    <source>
        <dbReference type="Pfam" id="PF02517"/>
    </source>
</evidence>
<feature type="domain" description="CAAX prenyl protease 2/Lysostaphin resistance protein A-like" evidence="3">
    <location>
        <begin position="163"/>
        <end position="260"/>
    </location>
</feature>
<keyword evidence="2" id="KW-1133">Transmembrane helix</keyword>
<dbReference type="GO" id="GO:0080120">
    <property type="term" value="P:CAAX-box protein maturation"/>
    <property type="evidence" value="ECO:0007669"/>
    <property type="project" value="UniProtKB-ARBA"/>
</dbReference>
<dbReference type="Pfam" id="PF02517">
    <property type="entry name" value="Rce1-like"/>
    <property type="match status" value="1"/>
</dbReference>
<keyword evidence="5" id="KW-1185">Reference proteome</keyword>
<keyword evidence="4" id="KW-0378">Hydrolase</keyword>
<keyword evidence="2" id="KW-0812">Transmembrane</keyword>
<dbReference type="InterPro" id="IPR042150">
    <property type="entry name" value="MmRce1-like"/>
</dbReference>
<feature type="transmembrane region" description="Helical" evidence="2">
    <location>
        <begin position="182"/>
        <end position="205"/>
    </location>
</feature>
<dbReference type="PANTHER" id="PTHR35797:SF1">
    <property type="entry name" value="PROTEASE"/>
    <property type="match status" value="1"/>
</dbReference>
<dbReference type="EMBL" id="JBHUDP010000002">
    <property type="protein sequence ID" value="MFD1685111.1"/>
    <property type="molecule type" value="Genomic_DNA"/>
</dbReference>
<feature type="transmembrane region" description="Helical" evidence="2">
    <location>
        <begin position="217"/>
        <end position="241"/>
    </location>
</feature>